<accession>A0A366FP35</accession>
<dbReference type="EMBL" id="QNRK01000007">
    <property type="protein sequence ID" value="RBP15896.1"/>
    <property type="molecule type" value="Genomic_DNA"/>
</dbReference>
<comment type="caution">
    <text evidence="2">The sequence shown here is derived from an EMBL/GenBank/DDBJ whole genome shotgun (WGS) entry which is preliminary data.</text>
</comment>
<gene>
    <name evidence="2" type="ORF">DFR50_107166</name>
</gene>
<keyword evidence="3" id="KW-1185">Reference proteome</keyword>
<dbReference type="Proteomes" id="UP000253529">
    <property type="component" value="Unassembled WGS sequence"/>
</dbReference>
<evidence type="ECO:0000313" key="3">
    <source>
        <dbReference type="Proteomes" id="UP000253529"/>
    </source>
</evidence>
<feature type="region of interest" description="Disordered" evidence="1">
    <location>
        <begin position="38"/>
        <end position="57"/>
    </location>
</feature>
<evidence type="ECO:0000256" key="1">
    <source>
        <dbReference type="SAM" id="MobiDB-lite"/>
    </source>
</evidence>
<proteinExistence type="predicted"/>
<name>A0A366FP35_9HYPH</name>
<organism evidence="2 3">
    <name type="scientific">Roseiarcus fermentans</name>
    <dbReference type="NCBI Taxonomy" id="1473586"/>
    <lineage>
        <taxon>Bacteria</taxon>
        <taxon>Pseudomonadati</taxon>
        <taxon>Pseudomonadota</taxon>
        <taxon>Alphaproteobacteria</taxon>
        <taxon>Hyphomicrobiales</taxon>
        <taxon>Roseiarcaceae</taxon>
        <taxon>Roseiarcus</taxon>
    </lineage>
</organism>
<dbReference type="AlphaFoldDB" id="A0A366FP35"/>
<protein>
    <submittedName>
        <fullName evidence="2">Uncharacterized protein</fullName>
    </submittedName>
</protein>
<feature type="non-terminal residue" evidence="2">
    <location>
        <position position="57"/>
    </location>
</feature>
<evidence type="ECO:0000313" key="2">
    <source>
        <dbReference type="EMBL" id="RBP15896.1"/>
    </source>
</evidence>
<reference evidence="2 3" key="1">
    <citation type="submission" date="2018-06" db="EMBL/GenBank/DDBJ databases">
        <title>Genomic Encyclopedia of Type Strains, Phase IV (KMG-IV): sequencing the most valuable type-strain genomes for metagenomic binning, comparative biology and taxonomic classification.</title>
        <authorList>
            <person name="Goeker M."/>
        </authorList>
    </citation>
    <scope>NUCLEOTIDE SEQUENCE [LARGE SCALE GENOMIC DNA]</scope>
    <source>
        <strain evidence="2 3">DSM 24875</strain>
    </source>
</reference>
<sequence>MLLEDLLVIDAATIYPRFDRGGNLFSLDVIDGATIKPLIGDDGRAPEPPDPAYQQVL</sequence>